<feature type="compositionally biased region" description="Basic residues" evidence="1">
    <location>
        <begin position="167"/>
        <end position="178"/>
    </location>
</feature>
<name>A0A6J4QVA5_9ACTN</name>
<gene>
    <name evidence="2" type="ORF">AVDCRST_MAG01-01-5195</name>
</gene>
<feature type="compositionally biased region" description="Basic and acidic residues" evidence="1">
    <location>
        <begin position="84"/>
        <end position="104"/>
    </location>
</feature>
<proteinExistence type="predicted"/>
<evidence type="ECO:0000313" key="2">
    <source>
        <dbReference type="EMBL" id="CAA9456125.1"/>
    </source>
</evidence>
<accession>A0A6J4QVA5</accession>
<feature type="non-terminal residue" evidence="2">
    <location>
        <position position="1"/>
    </location>
</feature>
<dbReference type="GO" id="GO:0004342">
    <property type="term" value="F:glucosamine-6-phosphate deaminase activity"/>
    <property type="evidence" value="ECO:0007669"/>
    <property type="project" value="UniProtKB-EC"/>
</dbReference>
<feature type="compositionally biased region" description="Basic and acidic residues" evidence="1">
    <location>
        <begin position="31"/>
        <end position="51"/>
    </location>
</feature>
<organism evidence="2">
    <name type="scientific">uncultured Rubrobacteraceae bacterium</name>
    <dbReference type="NCBI Taxonomy" id="349277"/>
    <lineage>
        <taxon>Bacteria</taxon>
        <taxon>Bacillati</taxon>
        <taxon>Actinomycetota</taxon>
        <taxon>Rubrobacteria</taxon>
        <taxon>Rubrobacterales</taxon>
        <taxon>Rubrobacteraceae</taxon>
        <taxon>environmental samples</taxon>
    </lineage>
</organism>
<protein>
    <submittedName>
        <fullName evidence="2">Glucosamine-6-phosphate deaminase</fullName>
        <ecNumber evidence="2">3.5.99.6</ecNumber>
    </submittedName>
</protein>
<dbReference type="EMBL" id="CADCUW010000687">
    <property type="protein sequence ID" value="CAA9456125.1"/>
    <property type="molecule type" value="Genomic_DNA"/>
</dbReference>
<sequence length="178" mass="19886">EGSLAHPRPPRLRDDERGRGRRGGLDAPGEAGRRLHDPDRDHAPRDVPRARERARRGGPLVRAVDLLQPGRVPGAPAGPPGELPRLHAGELLRPRGHRARENPRPGRLRRGPRGRVRAVRARDPGGRRGGPVRARDWTQRPHRVQRARRVLRLPHPGGQARRDHAPRQRHGLRRGPGA</sequence>
<feature type="compositionally biased region" description="Basic residues" evidence="1">
    <location>
        <begin position="140"/>
        <end position="152"/>
    </location>
</feature>
<dbReference type="EC" id="3.5.99.6" evidence="2"/>
<dbReference type="AlphaFoldDB" id="A0A6J4QVA5"/>
<feature type="region of interest" description="Disordered" evidence="1">
    <location>
        <begin position="1"/>
        <end position="178"/>
    </location>
</feature>
<keyword evidence="2" id="KW-0378">Hydrolase</keyword>
<evidence type="ECO:0000256" key="1">
    <source>
        <dbReference type="SAM" id="MobiDB-lite"/>
    </source>
</evidence>
<feature type="compositionally biased region" description="Basic residues" evidence="1">
    <location>
        <begin position="106"/>
        <end position="119"/>
    </location>
</feature>
<feature type="non-terminal residue" evidence="2">
    <location>
        <position position="178"/>
    </location>
</feature>
<reference evidence="2" key="1">
    <citation type="submission" date="2020-02" db="EMBL/GenBank/DDBJ databases">
        <authorList>
            <person name="Meier V. D."/>
        </authorList>
    </citation>
    <scope>NUCLEOTIDE SEQUENCE</scope>
    <source>
        <strain evidence="2">AVDCRST_MAG01</strain>
    </source>
</reference>